<evidence type="ECO:0000256" key="6">
    <source>
        <dbReference type="PROSITE-ProRule" id="PRU00176"/>
    </source>
</evidence>
<dbReference type="VEuPathDB" id="TrichDB:TVAGG3_0412310"/>
<protein>
    <recommendedName>
        <fullName evidence="8">RRM domain-containing protein</fullName>
    </recommendedName>
</protein>
<reference evidence="9" key="1">
    <citation type="submission" date="2006-10" db="EMBL/GenBank/DDBJ databases">
        <authorList>
            <person name="Amadeo P."/>
            <person name="Zhao Q."/>
            <person name="Wortman J."/>
            <person name="Fraser-Liggett C."/>
            <person name="Carlton J."/>
        </authorList>
    </citation>
    <scope>NUCLEOTIDE SEQUENCE</scope>
    <source>
        <strain evidence="9">G3</strain>
    </source>
</reference>
<organism evidence="9 10">
    <name type="scientific">Trichomonas vaginalis (strain ATCC PRA-98 / G3)</name>
    <dbReference type="NCBI Taxonomy" id="412133"/>
    <lineage>
        <taxon>Eukaryota</taxon>
        <taxon>Metamonada</taxon>
        <taxon>Parabasalia</taxon>
        <taxon>Trichomonadida</taxon>
        <taxon>Trichomonadidae</taxon>
        <taxon>Trichomonas</taxon>
    </lineage>
</organism>
<evidence type="ECO:0000313" key="10">
    <source>
        <dbReference type="Proteomes" id="UP000001542"/>
    </source>
</evidence>
<keyword evidence="4" id="KW-0508">mRNA splicing</keyword>
<evidence type="ECO:0000313" key="9">
    <source>
        <dbReference type="EMBL" id="EAY06825.1"/>
    </source>
</evidence>
<feature type="compositionally biased region" description="Basic and acidic residues" evidence="7">
    <location>
        <begin position="153"/>
        <end position="188"/>
    </location>
</feature>
<dbReference type="VEuPathDB" id="TrichDB:TVAG_314000"/>
<evidence type="ECO:0000256" key="5">
    <source>
        <dbReference type="ARBA" id="ARBA00023242"/>
    </source>
</evidence>
<dbReference type="SUPFAM" id="SSF54928">
    <property type="entry name" value="RNA-binding domain, RBD"/>
    <property type="match status" value="1"/>
</dbReference>
<dbReference type="EMBL" id="DS113414">
    <property type="protein sequence ID" value="EAY06825.1"/>
    <property type="molecule type" value="Genomic_DNA"/>
</dbReference>
<evidence type="ECO:0000256" key="7">
    <source>
        <dbReference type="SAM" id="MobiDB-lite"/>
    </source>
</evidence>
<dbReference type="GO" id="GO:0008380">
    <property type="term" value="P:RNA splicing"/>
    <property type="evidence" value="ECO:0007669"/>
    <property type="project" value="UniProtKB-KW"/>
</dbReference>
<sequence>MGDQVPRILVGNISWQIKEEDLRPHLEPFGKVLSIKIPRKSNGYSKGLAIVDYSTMEEAKAACEGLKQKVLFEREVYPSLASESAPRRRGPSRPRDRRYDDRDRDRDRERSRYDRDRRPRRHYNDYYSDDEYNRDRERRGRRRYDYSSDDDYDYHRRYSDRRDVRYMDRRDDRYSPPRGRRDDSPRRN</sequence>
<evidence type="ECO:0000256" key="1">
    <source>
        <dbReference type="ARBA" id="ARBA00004123"/>
    </source>
</evidence>
<dbReference type="GO" id="GO:0000381">
    <property type="term" value="P:regulation of alternative mRNA splicing, via spliceosome"/>
    <property type="evidence" value="ECO:0000318"/>
    <property type="project" value="GO_Central"/>
</dbReference>
<gene>
    <name evidence="9" type="ORF">TVAG_314000</name>
</gene>
<evidence type="ECO:0000259" key="8">
    <source>
        <dbReference type="PROSITE" id="PS50102"/>
    </source>
</evidence>
<name>A2EKJ8_TRIV3</name>
<dbReference type="SMR" id="A2EKJ8"/>
<dbReference type="STRING" id="5722.A2EKJ8"/>
<accession>A2EKJ8</accession>
<dbReference type="PANTHER" id="PTHR48028:SF4">
    <property type="entry name" value="SC35-LIKE SPLICING FACTOR"/>
    <property type="match status" value="1"/>
</dbReference>
<keyword evidence="2" id="KW-0507">mRNA processing</keyword>
<dbReference type="InterPro" id="IPR035979">
    <property type="entry name" value="RBD_domain_sf"/>
</dbReference>
<dbReference type="InParanoid" id="A2EKJ8"/>
<evidence type="ECO:0000256" key="2">
    <source>
        <dbReference type="ARBA" id="ARBA00022664"/>
    </source>
</evidence>
<feature type="compositionally biased region" description="Basic and acidic residues" evidence="7">
    <location>
        <begin position="131"/>
        <end position="146"/>
    </location>
</feature>
<evidence type="ECO:0000256" key="4">
    <source>
        <dbReference type="ARBA" id="ARBA00023187"/>
    </source>
</evidence>
<dbReference type="Pfam" id="PF00076">
    <property type="entry name" value="RRM_1"/>
    <property type="match status" value="1"/>
</dbReference>
<evidence type="ECO:0000256" key="3">
    <source>
        <dbReference type="ARBA" id="ARBA00022884"/>
    </source>
</evidence>
<dbReference type="eggNOG" id="KOG0118">
    <property type="taxonomic scope" value="Eukaryota"/>
</dbReference>
<feature type="region of interest" description="Disordered" evidence="7">
    <location>
        <begin position="80"/>
        <end position="188"/>
    </location>
</feature>
<keyword evidence="3 6" id="KW-0694">RNA-binding</keyword>
<feature type="compositionally biased region" description="Basic and acidic residues" evidence="7">
    <location>
        <begin position="93"/>
        <end position="117"/>
    </location>
</feature>
<dbReference type="RefSeq" id="XP_001319048.1">
    <property type="nucleotide sequence ID" value="XM_001319013.1"/>
</dbReference>
<dbReference type="Gene3D" id="3.30.70.330">
    <property type="match status" value="1"/>
</dbReference>
<dbReference type="PROSITE" id="PS50102">
    <property type="entry name" value="RRM"/>
    <property type="match status" value="1"/>
</dbReference>
<dbReference type="InterPro" id="IPR051106">
    <property type="entry name" value="RNA-bind/splicing_reg"/>
</dbReference>
<reference evidence="9" key="2">
    <citation type="journal article" date="2007" name="Science">
        <title>Draft genome sequence of the sexually transmitted pathogen Trichomonas vaginalis.</title>
        <authorList>
            <person name="Carlton J.M."/>
            <person name="Hirt R.P."/>
            <person name="Silva J.C."/>
            <person name="Delcher A.L."/>
            <person name="Schatz M."/>
            <person name="Zhao Q."/>
            <person name="Wortman J.R."/>
            <person name="Bidwell S.L."/>
            <person name="Alsmark U.C.M."/>
            <person name="Besteiro S."/>
            <person name="Sicheritz-Ponten T."/>
            <person name="Noel C.J."/>
            <person name="Dacks J.B."/>
            <person name="Foster P.G."/>
            <person name="Simillion C."/>
            <person name="Van de Peer Y."/>
            <person name="Miranda-Saavedra D."/>
            <person name="Barton G.J."/>
            <person name="Westrop G.D."/>
            <person name="Mueller S."/>
            <person name="Dessi D."/>
            <person name="Fiori P.L."/>
            <person name="Ren Q."/>
            <person name="Paulsen I."/>
            <person name="Zhang H."/>
            <person name="Bastida-Corcuera F.D."/>
            <person name="Simoes-Barbosa A."/>
            <person name="Brown M.T."/>
            <person name="Hayes R.D."/>
            <person name="Mukherjee M."/>
            <person name="Okumura C.Y."/>
            <person name="Schneider R."/>
            <person name="Smith A.J."/>
            <person name="Vanacova S."/>
            <person name="Villalvazo M."/>
            <person name="Haas B.J."/>
            <person name="Pertea M."/>
            <person name="Feldblyum T.V."/>
            <person name="Utterback T.R."/>
            <person name="Shu C.L."/>
            <person name="Osoegawa K."/>
            <person name="de Jong P.J."/>
            <person name="Hrdy I."/>
            <person name="Horvathova L."/>
            <person name="Zubacova Z."/>
            <person name="Dolezal P."/>
            <person name="Malik S.B."/>
            <person name="Logsdon J.M. Jr."/>
            <person name="Henze K."/>
            <person name="Gupta A."/>
            <person name="Wang C.C."/>
            <person name="Dunne R.L."/>
            <person name="Upcroft J.A."/>
            <person name="Upcroft P."/>
            <person name="White O."/>
            <person name="Salzberg S.L."/>
            <person name="Tang P."/>
            <person name="Chiu C.-H."/>
            <person name="Lee Y.-S."/>
            <person name="Embley T.M."/>
            <person name="Coombs G.H."/>
            <person name="Mottram J.C."/>
            <person name="Tachezy J."/>
            <person name="Fraser-Liggett C.M."/>
            <person name="Johnson P.J."/>
        </authorList>
    </citation>
    <scope>NUCLEOTIDE SEQUENCE [LARGE SCALE GENOMIC DNA]</scope>
    <source>
        <strain evidence="9">G3</strain>
    </source>
</reference>
<dbReference type="InterPro" id="IPR000504">
    <property type="entry name" value="RRM_dom"/>
</dbReference>
<dbReference type="Proteomes" id="UP000001542">
    <property type="component" value="Unassembled WGS sequence"/>
</dbReference>
<dbReference type="SMART" id="SM00360">
    <property type="entry name" value="RRM"/>
    <property type="match status" value="1"/>
</dbReference>
<dbReference type="PANTHER" id="PTHR48028">
    <property type="entry name" value="GLYCINE-RICH RNA-BINDING PROTEIN RZ1A"/>
    <property type="match status" value="1"/>
</dbReference>
<comment type="subcellular location">
    <subcellularLocation>
        <location evidence="1">Nucleus</location>
    </subcellularLocation>
</comment>
<dbReference type="GO" id="GO:0006397">
    <property type="term" value="P:mRNA processing"/>
    <property type="evidence" value="ECO:0007669"/>
    <property type="project" value="UniProtKB-KW"/>
</dbReference>
<dbReference type="OrthoDB" id="439808at2759"/>
<dbReference type="InterPro" id="IPR012677">
    <property type="entry name" value="Nucleotide-bd_a/b_plait_sf"/>
</dbReference>
<feature type="domain" description="RRM" evidence="8">
    <location>
        <begin position="6"/>
        <end position="83"/>
    </location>
</feature>
<keyword evidence="5" id="KW-0539">Nucleus</keyword>
<dbReference type="CDD" id="cd00590">
    <property type="entry name" value="RRM_SF"/>
    <property type="match status" value="1"/>
</dbReference>
<dbReference type="KEGG" id="tva:4764707"/>
<keyword evidence="10" id="KW-1185">Reference proteome</keyword>
<dbReference type="GO" id="GO:0003729">
    <property type="term" value="F:mRNA binding"/>
    <property type="evidence" value="ECO:0000318"/>
    <property type="project" value="GO_Central"/>
</dbReference>
<dbReference type="AlphaFoldDB" id="A2EKJ8"/>
<dbReference type="GO" id="GO:0016607">
    <property type="term" value="C:nuclear speck"/>
    <property type="evidence" value="ECO:0000318"/>
    <property type="project" value="GO_Central"/>
</dbReference>
<proteinExistence type="predicted"/>